<feature type="coiled-coil region" evidence="1">
    <location>
        <begin position="140"/>
        <end position="241"/>
    </location>
</feature>
<evidence type="ECO:0000313" key="3">
    <source>
        <dbReference type="EMBL" id="KAG0285587.1"/>
    </source>
</evidence>
<protein>
    <submittedName>
        <fullName evidence="3">Uncharacterized protein</fullName>
    </submittedName>
</protein>
<comment type="caution">
    <text evidence="3">The sequence shown here is derived from an EMBL/GenBank/DDBJ whole genome shotgun (WGS) entry which is preliminary data.</text>
</comment>
<organism evidence="3 4">
    <name type="scientific">Linnemannia gamsii</name>
    <dbReference type="NCBI Taxonomy" id="64522"/>
    <lineage>
        <taxon>Eukaryota</taxon>
        <taxon>Fungi</taxon>
        <taxon>Fungi incertae sedis</taxon>
        <taxon>Mucoromycota</taxon>
        <taxon>Mortierellomycotina</taxon>
        <taxon>Mortierellomycetes</taxon>
        <taxon>Mortierellales</taxon>
        <taxon>Mortierellaceae</taxon>
        <taxon>Linnemannia</taxon>
    </lineage>
</organism>
<evidence type="ECO:0000256" key="1">
    <source>
        <dbReference type="SAM" id="Coils"/>
    </source>
</evidence>
<evidence type="ECO:0000313" key="4">
    <source>
        <dbReference type="Proteomes" id="UP001194696"/>
    </source>
</evidence>
<keyword evidence="1" id="KW-0175">Coiled coil</keyword>
<feature type="transmembrane region" description="Helical" evidence="2">
    <location>
        <begin position="53"/>
        <end position="79"/>
    </location>
</feature>
<sequence length="272" mass="28821">MTASDSHATASALLRHSPSLASLVAALIDALNEAAADLRHIMPNISLLKAKTFCIGAVVAVVGVVAVVTGVIGSGALLYGAGSSASYSEMALCVANCLGNRALQPVLFKIIRAAVFVALGGATICYGVQHMRTNVAENETKDLQAEKVIMDIQIESLKDEGTMKAEIFEKLERDNDAYIESLEAENRLMAARIAALEDDDCAKDDRIVALKTENETMASQIAVLKEDNGEKDIRIASLENQVGALQAEVTGLSSWMVSVSQQLNIPPPDHAA</sequence>
<keyword evidence="2" id="KW-0472">Membrane</keyword>
<proteinExistence type="predicted"/>
<evidence type="ECO:0000256" key="2">
    <source>
        <dbReference type="SAM" id="Phobius"/>
    </source>
</evidence>
<keyword evidence="2" id="KW-0812">Transmembrane</keyword>
<keyword evidence="4" id="KW-1185">Reference proteome</keyword>
<name>A0ABQ7JVQ4_9FUNG</name>
<gene>
    <name evidence="3" type="ORF">BGZ96_010188</name>
</gene>
<reference evidence="3 4" key="1">
    <citation type="journal article" date="2020" name="Fungal Divers.">
        <title>Resolving the Mortierellaceae phylogeny through synthesis of multi-gene phylogenetics and phylogenomics.</title>
        <authorList>
            <person name="Vandepol N."/>
            <person name="Liber J."/>
            <person name="Desiro A."/>
            <person name="Na H."/>
            <person name="Kennedy M."/>
            <person name="Barry K."/>
            <person name="Grigoriev I.V."/>
            <person name="Miller A.N."/>
            <person name="O'Donnell K."/>
            <person name="Stajich J.E."/>
            <person name="Bonito G."/>
        </authorList>
    </citation>
    <scope>NUCLEOTIDE SEQUENCE [LARGE SCALE GENOMIC DNA]</scope>
    <source>
        <strain evidence="3 4">AD045</strain>
    </source>
</reference>
<feature type="transmembrane region" description="Helical" evidence="2">
    <location>
        <begin position="110"/>
        <end position="128"/>
    </location>
</feature>
<dbReference type="EMBL" id="JAAAIM010000652">
    <property type="protein sequence ID" value="KAG0285587.1"/>
    <property type="molecule type" value="Genomic_DNA"/>
</dbReference>
<dbReference type="Proteomes" id="UP001194696">
    <property type="component" value="Unassembled WGS sequence"/>
</dbReference>
<keyword evidence="2" id="KW-1133">Transmembrane helix</keyword>
<accession>A0ABQ7JVQ4</accession>